<accession>E1QRZ5</accession>
<dbReference type="RefSeq" id="WP_013336437.1">
    <property type="nucleotide sequence ID" value="NC_014537.1"/>
</dbReference>
<dbReference type="InterPro" id="IPR058240">
    <property type="entry name" value="rSAM_sf"/>
</dbReference>
<dbReference type="GO" id="GO:0051536">
    <property type="term" value="F:iron-sulfur cluster binding"/>
    <property type="evidence" value="ECO:0007669"/>
    <property type="project" value="UniProtKB-KW"/>
</dbReference>
<keyword evidence="6" id="KW-1185">Reference proteome</keyword>
<dbReference type="GeneID" id="9752258"/>
<dbReference type="InterPro" id="IPR040086">
    <property type="entry name" value="MJ0683-like"/>
</dbReference>
<dbReference type="GO" id="GO:0046872">
    <property type="term" value="F:metal ion binding"/>
    <property type="evidence" value="ECO:0007669"/>
    <property type="project" value="UniProtKB-KW"/>
</dbReference>
<dbReference type="PANTHER" id="PTHR43432:SF6">
    <property type="entry name" value="RADICAL SAM CORE DOMAIN-CONTAINING PROTEIN"/>
    <property type="match status" value="1"/>
</dbReference>
<protein>
    <submittedName>
        <fullName evidence="5">Radical SAM domain protein</fullName>
    </submittedName>
</protein>
<evidence type="ECO:0000313" key="6">
    <source>
        <dbReference type="Proteomes" id="UP000006681"/>
    </source>
</evidence>
<keyword evidence="3" id="KW-0411">Iron-sulfur</keyword>
<feature type="domain" description="Radical SAM core" evidence="4">
    <location>
        <begin position="34"/>
        <end position="196"/>
    </location>
</feature>
<dbReference type="InterPro" id="IPR007197">
    <property type="entry name" value="rSAM"/>
</dbReference>
<dbReference type="EMBL" id="CP002100">
    <property type="protein sequence ID" value="ADN50712.1"/>
    <property type="molecule type" value="Genomic_DNA"/>
</dbReference>
<evidence type="ECO:0000256" key="2">
    <source>
        <dbReference type="ARBA" id="ARBA00023004"/>
    </source>
</evidence>
<dbReference type="Pfam" id="PF04055">
    <property type="entry name" value="Radical_SAM"/>
    <property type="match status" value="1"/>
</dbReference>
<sequence length="276" mass="31584">MNNIIKLGNTIVREIRVKTALSRSGLPEYDYALNPYLGCQHGCVYCYAMDFTKGEPGIKWGEVVYVKVNLIQALLRDIRRFKPGIVGVSTITDPYQPVESRYKLTRRAIEVLCNAGYHVSIQTKSALIIRDLDVINKCSKSIDVGFTITTMRNTYRIIEPMAAHPMARASALRKIASLGIETWIFLGPLIPGINDKVEDYESVIRLAKETNSQVIIDRFRPRSVVIKFMSRRLSPIYPVTRDWWIKTLNSIMKICRDYGVNCITAEDEWEASRKMR</sequence>
<dbReference type="SUPFAM" id="SSF102114">
    <property type="entry name" value="Radical SAM enzymes"/>
    <property type="match status" value="1"/>
</dbReference>
<dbReference type="Proteomes" id="UP000006681">
    <property type="component" value="Chromosome"/>
</dbReference>
<dbReference type="Gene3D" id="3.80.30.30">
    <property type="match status" value="1"/>
</dbReference>
<dbReference type="OrthoDB" id="15538at2157"/>
<organism evidence="5 6">
    <name type="scientific">Vulcanisaeta distributa (strain DSM 14429 / JCM 11212 / NBRC 100878 / IC-017)</name>
    <dbReference type="NCBI Taxonomy" id="572478"/>
    <lineage>
        <taxon>Archaea</taxon>
        <taxon>Thermoproteota</taxon>
        <taxon>Thermoprotei</taxon>
        <taxon>Thermoproteales</taxon>
        <taxon>Thermoproteaceae</taxon>
        <taxon>Vulcanisaeta</taxon>
    </lineage>
</organism>
<dbReference type="GO" id="GO:0003824">
    <property type="term" value="F:catalytic activity"/>
    <property type="evidence" value="ECO:0007669"/>
    <property type="project" value="InterPro"/>
</dbReference>
<evidence type="ECO:0000313" key="5">
    <source>
        <dbReference type="EMBL" id="ADN50712.1"/>
    </source>
</evidence>
<reference evidence="5 6" key="1">
    <citation type="journal article" date="2010" name="Stand. Genomic Sci.">
        <title>Complete genome sequence of Vulcanisaeta distributa type strain (IC-017).</title>
        <authorList>
            <person name="Mavromatis K."/>
            <person name="Sikorski J."/>
            <person name="Pabst E."/>
            <person name="Teshima H."/>
            <person name="Lapidus A."/>
            <person name="Lucas S."/>
            <person name="Nolan M."/>
            <person name="Glavina Del Rio T."/>
            <person name="Cheng J.F."/>
            <person name="Bruce D."/>
            <person name="Goodwin L."/>
            <person name="Pitluck S."/>
            <person name="Liolios K."/>
            <person name="Ivanova N."/>
            <person name="Mikhailova N."/>
            <person name="Pati A."/>
            <person name="Chen A."/>
            <person name="Palaniappan K."/>
            <person name="Land M."/>
            <person name="Hauser L."/>
            <person name="Chang Y.J."/>
            <person name="Jeffries C.D."/>
            <person name="Rohde M."/>
            <person name="Spring S."/>
            <person name="Goker M."/>
            <person name="Wirth R."/>
            <person name="Woyke T."/>
            <person name="Bristow J."/>
            <person name="Eisen J.A."/>
            <person name="Markowitz V."/>
            <person name="Hugenholtz P."/>
            <person name="Klenk H.P."/>
            <person name="Kyrpides N.C."/>
        </authorList>
    </citation>
    <scope>NUCLEOTIDE SEQUENCE [LARGE SCALE GENOMIC DNA]</scope>
    <source>
        <strain evidence="6">DSM 14429 / JCM 11212 / NBRC 100878 / IC-017</strain>
    </source>
</reference>
<dbReference type="STRING" id="572478.Vdis_1326"/>
<evidence type="ECO:0000256" key="3">
    <source>
        <dbReference type="ARBA" id="ARBA00023014"/>
    </source>
</evidence>
<gene>
    <name evidence="5" type="ordered locus">Vdis_1326</name>
</gene>
<dbReference type="AlphaFoldDB" id="E1QRZ5"/>
<reference evidence="6" key="2">
    <citation type="journal article" date="2010" name="Stand. Genomic Sci.">
        <title>Complete genome sequence of Vulcanisaeta distributa type strain (IC-017T).</title>
        <authorList>
            <person name="Mavromatis K."/>
            <person name="Sikorski J."/>
            <person name="Pabst E."/>
            <person name="Teshima H."/>
            <person name="Lapidus A."/>
            <person name="Lucas S."/>
            <person name="Nolan M."/>
            <person name="Glavina Del Rio T."/>
            <person name="Cheng J."/>
            <person name="Bruce D."/>
            <person name="Goodwin L."/>
            <person name="Pitluck S."/>
            <person name="Liolios K."/>
            <person name="Ivanova N."/>
            <person name="Mikhailova N."/>
            <person name="Pati A."/>
            <person name="Chen A."/>
            <person name="Palaniappan K."/>
            <person name="Land M."/>
            <person name="Hauser L."/>
            <person name="Chang Y."/>
            <person name="Jeffries C."/>
            <person name="Rohde M."/>
            <person name="Spring S."/>
            <person name="Goker M."/>
            <person name="Wirth R."/>
            <person name="Woyke T."/>
            <person name="Bristow J."/>
            <person name="Eisen J."/>
            <person name="Markowitz V."/>
            <person name="Hugenholtz P."/>
            <person name="Klenk H."/>
            <person name="Kyrpides N."/>
        </authorList>
    </citation>
    <scope>NUCLEOTIDE SEQUENCE [LARGE SCALE GENOMIC DNA]</scope>
    <source>
        <strain evidence="6">DSM 14429 / JCM 11212 / NBRC 100878 / IC-017</strain>
    </source>
</reference>
<evidence type="ECO:0000256" key="1">
    <source>
        <dbReference type="ARBA" id="ARBA00022723"/>
    </source>
</evidence>
<name>E1QRZ5_VULDI</name>
<dbReference type="eggNOG" id="arCOG01290">
    <property type="taxonomic scope" value="Archaea"/>
</dbReference>
<dbReference type="KEGG" id="vdi:Vdis_1326"/>
<proteinExistence type="predicted"/>
<dbReference type="SFLD" id="SFLDS00029">
    <property type="entry name" value="Radical_SAM"/>
    <property type="match status" value="1"/>
</dbReference>
<keyword evidence="2" id="KW-0408">Iron</keyword>
<dbReference type="PANTHER" id="PTHR43432">
    <property type="entry name" value="SLR0285 PROTEIN"/>
    <property type="match status" value="1"/>
</dbReference>
<evidence type="ECO:0000259" key="4">
    <source>
        <dbReference type="Pfam" id="PF04055"/>
    </source>
</evidence>
<dbReference type="SFLD" id="SFLDG01084">
    <property type="entry name" value="Uncharacterised_Radical_SAM_Su"/>
    <property type="match status" value="1"/>
</dbReference>
<dbReference type="HOGENOM" id="CLU_015525_2_2_2"/>
<keyword evidence="1" id="KW-0479">Metal-binding</keyword>